<sequence length="314" mass="36514">MSSVHSLRVFISERLTSAAEEIFREFEKTIVQYEEEMDRQRRLLDSSWKRNTITADVRQLPVCKEDEELRSKEHLSQSPHIKEEQDDLCAEEEGGQPELKQESETFMLPSSSEERDLHAAEPTSEQLLSESQDQQQVKLEDFETMSPPSTFRRHSDATDIRRQPGEKSNFCEVCRKCFRSVSVLKVHMRIHTGEKPFFCQICGKRCRQQSDLGRHMMAHTGERKKPYSCKVCKKMFVKKAHLTAHARTHTGEKPFLCDTCGRGFINRSNLTRHKKVHTGEKPFICSVCLKTFSRNEHLWSHMMLHKGEGTLTSR</sequence>
<feature type="compositionally biased region" description="Basic and acidic residues" evidence="13">
    <location>
        <begin position="68"/>
        <end position="83"/>
    </location>
</feature>
<evidence type="ECO:0000256" key="5">
    <source>
        <dbReference type="ARBA" id="ARBA00022737"/>
    </source>
</evidence>
<feature type="domain" description="C2H2-type" evidence="14">
    <location>
        <begin position="283"/>
        <end position="310"/>
    </location>
</feature>
<protein>
    <submittedName>
        <fullName evidence="15">Zinc finger protein 16-like</fullName>
    </submittedName>
</protein>
<dbReference type="SUPFAM" id="SSF57667">
    <property type="entry name" value="beta-beta-alpha zinc fingers"/>
    <property type="match status" value="3"/>
</dbReference>
<dbReference type="FunFam" id="3.30.160.60:FF:000624">
    <property type="entry name" value="zinc finger protein 697"/>
    <property type="match status" value="1"/>
</dbReference>
<feature type="compositionally biased region" description="Low complexity" evidence="13">
    <location>
        <begin position="124"/>
        <end position="136"/>
    </location>
</feature>
<keyword evidence="7" id="KW-0862">Zinc</keyword>
<keyword evidence="6 12" id="KW-0863">Zinc-finger</keyword>
<dbReference type="InterPro" id="IPR036236">
    <property type="entry name" value="Znf_C2H2_sf"/>
</dbReference>
<keyword evidence="8" id="KW-0805">Transcription regulation</keyword>
<evidence type="ECO:0000256" key="12">
    <source>
        <dbReference type="PROSITE-ProRule" id="PRU00042"/>
    </source>
</evidence>
<feature type="region of interest" description="Disordered" evidence="13">
    <location>
        <begin position="68"/>
        <end position="161"/>
    </location>
</feature>
<feature type="domain" description="C2H2-type" evidence="14">
    <location>
        <begin position="227"/>
        <end position="254"/>
    </location>
</feature>
<feature type="domain" description="C2H2-type" evidence="14">
    <location>
        <begin position="255"/>
        <end position="282"/>
    </location>
</feature>
<dbReference type="PROSITE" id="PS50157">
    <property type="entry name" value="ZINC_FINGER_C2H2_2"/>
    <property type="match status" value="5"/>
</dbReference>
<name>A0A3B3DD82_ORYME</name>
<proteinExistence type="inferred from homology"/>
<dbReference type="FunFam" id="3.30.160.60:FF:001498">
    <property type="entry name" value="Zinc finger protein 404"/>
    <property type="match status" value="1"/>
</dbReference>
<evidence type="ECO:0000256" key="1">
    <source>
        <dbReference type="ARBA" id="ARBA00003767"/>
    </source>
</evidence>
<dbReference type="FunFam" id="3.30.160.60:FF:003017">
    <property type="entry name" value="Si:cabz01054396.2"/>
    <property type="match status" value="1"/>
</dbReference>
<dbReference type="PANTHER" id="PTHR24394">
    <property type="entry name" value="ZINC FINGER PROTEIN"/>
    <property type="match status" value="1"/>
</dbReference>
<evidence type="ECO:0000259" key="14">
    <source>
        <dbReference type="PROSITE" id="PS50157"/>
    </source>
</evidence>
<evidence type="ECO:0000256" key="10">
    <source>
        <dbReference type="ARBA" id="ARBA00023163"/>
    </source>
</evidence>
<evidence type="ECO:0000313" key="15">
    <source>
        <dbReference type="Ensembl" id="ENSOMEP00000028078.1"/>
    </source>
</evidence>
<dbReference type="GO" id="GO:0008270">
    <property type="term" value="F:zinc ion binding"/>
    <property type="evidence" value="ECO:0007669"/>
    <property type="project" value="UniProtKB-KW"/>
</dbReference>
<dbReference type="AlphaFoldDB" id="A0A3B3DD82"/>
<comment type="subcellular location">
    <subcellularLocation>
        <location evidence="2">Nucleus</location>
    </subcellularLocation>
</comment>
<keyword evidence="10" id="KW-0804">Transcription</keyword>
<evidence type="ECO:0000256" key="11">
    <source>
        <dbReference type="ARBA" id="ARBA00023242"/>
    </source>
</evidence>
<dbReference type="Pfam" id="PF00096">
    <property type="entry name" value="zf-C2H2"/>
    <property type="match status" value="5"/>
</dbReference>
<evidence type="ECO:0000256" key="13">
    <source>
        <dbReference type="SAM" id="MobiDB-lite"/>
    </source>
</evidence>
<dbReference type="Gene3D" id="3.30.160.60">
    <property type="entry name" value="Classic Zinc Finger"/>
    <property type="match status" value="5"/>
</dbReference>
<evidence type="ECO:0000313" key="16">
    <source>
        <dbReference type="Proteomes" id="UP000261560"/>
    </source>
</evidence>
<dbReference type="GO" id="GO:0005634">
    <property type="term" value="C:nucleus"/>
    <property type="evidence" value="ECO:0007669"/>
    <property type="project" value="UniProtKB-SubCell"/>
</dbReference>
<organism evidence="15 16">
    <name type="scientific">Oryzias melastigma</name>
    <name type="common">Marine medaka</name>
    <dbReference type="NCBI Taxonomy" id="30732"/>
    <lineage>
        <taxon>Eukaryota</taxon>
        <taxon>Metazoa</taxon>
        <taxon>Chordata</taxon>
        <taxon>Craniata</taxon>
        <taxon>Vertebrata</taxon>
        <taxon>Euteleostomi</taxon>
        <taxon>Actinopterygii</taxon>
        <taxon>Neopterygii</taxon>
        <taxon>Teleostei</taxon>
        <taxon>Neoteleostei</taxon>
        <taxon>Acanthomorphata</taxon>
        <taxon>Ovalentaria</taxon>
        <taxon>Atherinomorphae</taxon>
        <taxon>Beloniformes</taxon>
        <taxon>Adrianichthyidae</taxon>
        <taxon>Oryziinae</taxon>
        <taxon>Oryzias</taxon>
    </lineage>
</organism>
<feature type="domain" description="C2H2-type" evidence="14">
    <location>
        <begin position="197"/>
        <end position="224"/>
    </location>
</feature>
<dbReference type="SMART" id="SM00355">
    <property type="entry name" value="ZnF_C2H2"/>
    <property type="match status" value="5"/>
</dbReference>
<dbReference type="PROSITE" id="PS00028">
    <property type="entry name" value="ZINC_FINGER_C2H2_1"/>
    <property type="match status" value="5"/>
</dbReference>
<accession>A0A3B3DD82</accession>
<comment type="similarity">
    <text evidence="3">Belongs to the krueppel C2H2-type zinc-finger protein family.</text>
</comment>
<dbReference type="GeneTree" id="ENSGT00940000164807"/>
<dbReference type="GO" id="GO:0003677">
    <property type="term" value="F:DNA binding"/>
    <property type="evidence" value="ECO:0007669"/>
    <property type="project" value="UniProtKB-KW"/>
</dbReference>
<evidence type="ECO:0000256" key="7">
    <source>
        <dbReference type="ARBA" id="ARBA00022833"/>
    </source>
</evidence>
<dbReference type="Proteomes" id="UP000261560">
    <property type="component" value="Unplaced"/>
</dbReference>
<feature type="compositionally biased region" description="Acidic residues" evidence="13">
    <location>
        <begin position="84"/>
        <end position="95"/>
    </location>
</feature>
<dbReference type="FunFam" id="3.30.160.60:FF:000478">
    <property type="entry name" value="Zinc finger protein 133"/>
    <property type="match status" value="1"/>
</dbReference>
<dbReference type="GO" id="GO:0000981">
    <property type="term" value="F:DNA-binding transcription factor activity, RNA polymerase II-specific"/>
    <property type="evidence" value="ECO:0007669"/>
    <property type="project" value="TreeGrafter"/>
</dbReference>
<comment type="function">
    <text evidence="1">May be involved in transcriptional regulation.</text>
</comment>
<keyword evidence="5" id="KW-0677">Repeat</keyword>
<evidence type="ECO:0000256" key="6">
    <source>
        <dbReference type="ARBA" id="ARBA00022771"/>
    </source>
</evidence>
<reference evidence="15" key="1">
    <citation type="submission" date="2025-08" db="UniProtKB">
        <authorList>
            <consortium name="Ensembl"/>
        </authorList>
    </citation>
    <scope>IDENTIFICATION</scope>
</reference>
<dbReference type="PANTHER" id="PTHR24394:SF48">
    <property type="entry name" value="ZINC FINGER PROTEIN 771"/>
    <property type="match status" value="1"/>
</dbReference>
<evidence type="ECO:0000256" key="3">
    <source>
        <dbReference type="ARBA" id="ARBA00006991"/>
    </source>
</evidence>
<dbReference type="FunFam" id="3.30.160.60:FF:000966">
    <property type="entry name" value="ZFP90 zinc finger protein"/>
    <property type="match status" value="1"/>
</dbReference>
<keyword evidence="9" id="KW-0238">DNA-binding</keyword>
<evidence type="ECO:0000256" key="4">
    <source>
        <dbReference type="ARBA" id="ARBA00022723"/>
    </source>
</evidence>
<dbReference type="InterPro" id="IPR013087">
    <property type="entry name" value="Znf_C2H2_type"/>
</dbReference>
<keyword evidence="16" id="KW-1185">Reference proteome</keyword>
<evidence type="ECO:0000256" key="2">
    <source>
        <dbReference type="ARBA" id="ARBA00004123"/>
    </source>
</evidence>
<evidence type="ECO:0000256" key="8">
    <source>
        <dbReference type="ARBA" id="ARBA00023015"/>
    </source>
</evidence>
<keyword evidence="11" id="KW-0539">Nucleus</keyword>
<reference evidence="15" key="2">
    <citation type="submission" date="2025-09" db="UniProtKB">
        <authorList>
            <consortium name="Ensembl"/>
        </authorList>
    </citation>
    <scope>IDENTIFICATION</scope>
</reference>
<evidence type="ECO:0000256" key="9">
    <source>
        <dbReference type="ARBA" id="ARBA00023125"/>
    </source>
</evidence>
<keyword evidence="4" id="KW-0479">Metal-binding</keyword>
<dbReference type="Ensembl" id="ENSOMET00000000368.1">
    <property type="protein sequence ID" value="ENSOMEP00000028078.1"/>
    <property type="gene ID" value="ENSOMEG00000010906.1"/>
</dbReference>
<feature type="domain" description="C2H2-type" evidence="14">
    <location>
        <begin position="169"/>
        <end position="196"/>
    </location>
</feature>